<dbReference type="GeneID" id="92366437"/>
<comment type="caution">
    <text evidence="2">The sequence shown here is derived from an EMBL/GenBank/DDBJ whole genome shotgun (WGS) entry which is preliminary data.</text>
</comment>
<dbReference type="OrthoDB" id="343641at2759"/>
<feature type="compositionally biased region" description="Low complexity" evidence="1">
    <location>
        <begin position="381"/>
        <end position="390"/>
    </location>
</feature>
<keyword evidence="3" id="KW-1185">Reference proteome</keyword>
<organism evidence="2 3">
    <name type="scientific">Cryptosporidium andersoni</name>
    <dbReference type="NCBI Taxonomy" id="117008"/>
    <lineage>
        <taxon>Eukaryota</taxon>
        <taxon>Sar</taxon>
        <taxon>Alveolata</taxon>
        <taxon>Apicomplexa</taxon>
        <taxon>Conoidasida</taxon>
        <taxon>Coccidia</taxon>
        <taxon>Eucoccidiorida</taxon>
        <taxon>Eimeriorina</taxon>
        <taxon>Cryptosporidiidae</taxon>
        <taxon>Cryptosporidium</taxon>
    </lineage>
</organism>
<reference evidence="2 3" key="1">
    <citation type="submission" date="2016-10" db="EMBL/GenBank/DDBJ databases">
        <title>Reductive evolution of mitochondrial metabolism and differential evolution of invasion-related proteins in Cryptosporidium.</title>
        <authorList>
            <person name="Liu S."/>
            <person name="Roellig D.M."/>
            <person name="Guo Y."/>
            <person name="Li N."/>
            <person name="Frace M.A."/>
            <person name="Tang K."/>
            <person name="Zhang L."/>
            <person name="Feng Y."/>
            <person name="Xiao L."/>
        </authorList>
    </citation>
    <scope>NUCLEOTIDE SEQUENCE [LARGE SCALE GENOMIC DNA]</scope>
    <source>
        <strain evidence="2">30847</strain>
    </source>
</reference>
<evidence type="ECO:0000313" key="2">
    <source>
        <dbReference type="EMBL" id="OII76910.1"/>
    </source>
</evidence>
<dbReference type="RefSeq" id="XP_067068756.1">
    <property type="nucleotide sequence ID" value="XM_067212483.1"/>
</dbReference>
<feature type="region of interest" description="Disordered" evidence="1">
    <location>
        <begin position="38"/>
        <end position="59"/>
    </location>
</feature>
<dbReference type="VEuPathDB" id="CryptoDB:cand_022530"/>
<name>A0A1J4MRV0_9CRYT</name>
<dbReference type="AlphaFoldDB" id="A0A1J4MRV0"/>
<dbReference type="EMBL" id="LRBS01000048">
    <property type="protein sequence ID" value="OII76910.1"/>
    <property type="molecule type" value="Genomic_DNA"/>
</dbReference>
<proteinExistence type="predicted"/>
<feature type="compositionally biased region" description="Polar residues" evidence="1">
    <location>
        <begin position="38"/>
        <end position="49"/>
    </location>
</feature>
<protein>
    <submittedName>
        <fullName evidence="2">Uncharacterized protein</fullName>
    </submittedName>
</protein>
<evidence type="ECO:0000256" key="1">
    <source>
        <dbReference type="SAM" id="MobiDB-lite"/>
    </source>
</evidence>
<evidence type="ECO:0000313" key="3">
    <source>
        <dbReference type="Proteomes" id="UP000186804"/>
    </source>
</evidence>
<accession>A0A1J4MRV0</accession>
<feature type="region of interest" description="Disordered" evidence="1">
    <location>
        <begin position="368"/>
        <end position="390"/>
    </location>
</feature>
<gene>
    <name evidence="2" type="ORF">cand_022530</name>
</gene>
<dbReference type="Proteomes" id="UP000186804">
    <property type="component" value="Unassembled WGS sequence"/>
</dbReference>
<sequence length="478" mass="53608">MQIVVNRGKALDPVAKPYYGYNYKSLAHQIYNEDITSNSSGGQNVSNFASSESESETERNRLLAEATKAAEKLMSAQFGKLNLESQLRTAETRYPTRIHSPRYYNEKKEIIDRANKLLQNKGGFLSSFILNGSSWLGCVNLLLSNCNDYNEAGITQDSSGMTFPLVDNPSQVFVGVKSKEMSDNKKETDLSVSDMDSNTNNLNIDNQSYVKNSNYNIKQKCCNTIETKNGNVMKVEGIINESSDICYFENGSAFFTYLDSIGDGKKHLNNVKLSKEILDICKSSDSNLKKQSNIKNKTKGNMKNDTDYICDSIRIDSGQYLELLGIDTLKLGSFGISNIDKNMKDKESSAFIKQPVKSEVLPKTKVKNLSKNKVSDDNKDNILSNNNNKNTESHLKIRKSNKSNIYKQKDNLVESTVVTVSNSRQNLETRKDKGEICKNQIKSCKKLKESKVHESSESLSYSSNIINVTSNCIFNDIF</sequence>